<gene>
    <name evidence="1" type="primary">fdsD</name>
    <name evidence="1" type="ORF">MPNT_310006</name>
</gene>
<dbReference type="Pfam" id="PF11390">
    <property type="entry name" value="FdsD"/>
    <property type="match status" value="1"/>
</dbReference>
<dbReference type="InterPro" id="IPR021074">
    <property type="entry name" value="Formate_DH_dsu"/>
</dbReference>
<comment type="caution">
    <text evidence="1">The sequence shown here is derived from an EMBL/GenBank/DDBJ whole genome shotgun (WGS) entry which is preliminary data.</text>
</comment>
<dbReference type="EC" id="1.17.1.9" evidence="1"/>
<reference evidence="1" key="1">
    <citation type="submission" date="2021-02" db="EMBL/GenBank/DDBJ databases">
        <authorList>
            <person name="Cremers G."/>
            <person name="Picone N."/>
        </authorList>
    </citation>
    <scope>NUCLEOTIDE SEQUENCE</scope>
    <source>
        <strain evidence="1">PQ17</strain>
    </source>
</reference>
<protein>
    <submittedName>
        <fullName evidence="1">NAD-dependent formate dehydrogenase delta subunit</fullName>
        <ecNumber evidence="1">1.17.1.9</ecNumber>
    </submittedName>
</protein>
<dbReference type="Proteomes" id="UP000663859">
    <property type="component" value="Unassembled WGS sequence"/>
</dbReference>
<proteinExistence type="predicted"/>
<keyword evidence="2" id="KW-1185">Reference proteome</keyword>
<dbReference type="AlphaFoldDB" id="A0A8J2FSN1"/>
<keyword evidence="1" id="KW-0560">Oxidoreductase</keyword>
<evidence type="ECO:0000313" key="2">
    <source>
        <dbReference type="Proteomes" id="UP000663859"/>
    </source>
</evidence>
<accession>A0A8J2FSN1</accession>
<dbReference type="GO" id="GO:0008863">
    <property type="term" value="F:formate dehydrogenase (NAD+) activity"/>
    <property type="evidence" value="ECO:0007669"/>
    <property type="project" value="UniProtKB-EC"/>
</dbReference>
<evidence type="ECO:0000313" key="1">
    <source>
        <dbReference type="EMBL" id="CAF0699905.1"/>
    </source>
</evidence>
<sequence length="79" mass="9181">MEIGKLVKMANQIALFFEAEPDVNVARQGVANHIKRTWEPRMREALLQHIEEKGGEGLRPLVIEAFRHHKELLRPRSRS</sequence>
<dbReference type="EMBL" id="CAJNOB010000025">
    <property type="protein sequence ID" value="CAF0699905.1"/>
    <property type="molecule type" value="Genomic_DNA"/>
</dbReference>
<organism evidence="1 2">
    <name type="scientific">Candidatus Methylacidithermus pantelleriae</name>
    <dbReference type="NCBI Taxonomy" id="2744239"/>
    <lineage>
        <taxon>Bacteria</taxon>
        <taxon>Pseudomonadati</taxon>
        <taxon>Verrucomicrobiota</taxon>
        <taxon>Methylacidiphilae</taxon>
        <taxon>Methylacidiphilales</taxon>
        <taxon>Methylacidiphilaceae</taxon>
        <taxon>Candidatus Methylacidithermus</taxon>
    </lineage>
</organism>
<name>A0A8J2FSN1_9BACT</name>
<dbReference type="RefSeq" id="WP_174583360.1">
    <property type="nucleotide sequence ID" value="NZ_CAJNOB010000025.1"/>
</dbReference>